<feature type="region of interest" description="Disordered" evidence="1">
    <location>
        <begin position="48"/>
        <end position="87"/>
    </location>
</feature>
<comment type="caution">
    <text evidence="2">The sequence shown here is derived from an EMBL/GenBank/DDBJ whole genome shotgun (WGS) entry which is preliminary data.</text>
</comment>
<evidence type="ECO:0000313" key="2">
    <source>
        <dbReference type="EMBL" id="OMH85110.1"/>
    </source>
</evidence>
<dbReference type="Proteomes" id="UP000188320">
    <property type="component" value="Unassembled WGS sequence"/>
</dbReference>
<evidence type="ECO:0000313" key="3">
    <source>
        <dbReference type="Proteomes" id="UP000188320"/>
    </source>
</evidence>
<proteinExistence type="predicted"/>
<keyword evidence="3" id="KW-1185">Reference proteome</keyword>
<feature type="compositionally biased region" description="Polar residues" evidence="1">
    <location>
        <begin position="1"/>
        <end position="23"/>
    </location>
</feature>
<feature type="region of interest" description="Disordered" evidence="1">
    <location>
        <begin position="107"/>
        <end position="147"/>
    </location>
</feature>
<feature type="compositionally biased region" description="Low complexity" evidence="1">
    <location>
        <begin position="176"/>
        <end position="192"/>
    </location>
</feature>
<feature type="region of interest" description="Disordered" evidence="1">
    <location>
        <begin position="171"/>
        <end position="195"/>
    </location>
</feature>
<protein>
    <submittedName>
        <fullName evidence="2">Uncharacterized protein</fullName>
    </submittedName>
</protein>
<feature type="compositionally biased region" description="Low complexity" evidence="1">
    <location>
        <begin position="130"/>
        <end position="143"/>
    </location>
</feature>
<dbReference type="EMBL" id="LSSK01000110">
    <property type="protein sequence ID" value="OMH85110.1"/>
    <property type="molecule type" value="Genomic_DNA"/>
</dbReference>
<organism evidence="2 3">
    <name type="scientific">Zancudomyces culisetae</name>
    <name type="common">Gut fungus</name>
    <name type="synonym">Smittium culisetae</name>
    <dbReference type="NCBI Taxonomy" id="1213189"/>
    <lineage>
        <taxon>Eukaryota</taxon>
        <taxon>Fungi</taxon>
        <taxon>Fungi incertae sedis</taxon>
        <taxon>Zoopagomycota</taxon>
        <taxon>Kickxellomycotina</taxon>
        <taxon>Harpellomycetes</taxon>
        <taxon>Harpellales</taxon>
        <taxon>Legeriomycetaceae</taxon>
        <taxon>Zancudomyces</taxon>
    </lineage>
</organism>
<dbReference type="AlphaFoldDB" id="A0A1R1PVV9"/>
<gene>
    <name evidence="2" type="ORF">AX774_g1330</name>
</gene>
<feature type="compositionally biased region" description="Low complexity" evidence="1">
    <location>
        <begin position="107"/>
        <end position="118"/>
    </location>
</feature>
<reference evidence="3" key="1">
    <citation type="submission" date="2017-01" db="EMBL/GenBank/DDBJ databases">
        <authorList>
            <person name="Wang Y."/>
            <person name="White M."/>
            <person name="Kvist S."/>
            <person name="Moncalvo J.-M."/>
        </authorList>
    </citation>
    <scope>NUCLEOTIDE SEQUENCE [LARGE SCALE GENOMIC DNA]</scope>
    <source>
        <strain evidence="3">COL-18-3</strain>
    </source>
</reference>
<accession>A0A1R1PVV9</accession>
<feature type="region of interest" description="Disordered" evidence="1">
    <location>
        <begin position="1"/>
        <end position="36"/>
    </location>
</feature>
<sequence>MKDNHSLSTSSTNNVRKNTSNRVKNGRKSPVFGSGRIAIERLLNSLASSGDEHSRNSSEHCGSSNSDSDSDSDIHLSSHTTPEINSKNNTASYFDILVDANPHIDNNYCDNNSNSNDNNKGDENNDENSDSNNSEQNNENNESCSFDSNNNSYHARCTSIHDMNLPTPYHAHSPMSVSTSTSFTHTSPTFSEPSPPARLEYFQSPHAEIETSTGELNENKSKVGNSYSPNLSPKSYQAPHFYFDHNIGYACGIKNRQSTFNNLQFENYSKNNDVYEAHVDTITLTNSNENINSDITNTNRHSSIQFILE</sequence>
<evidence type="ECO:0000256" key="1">
    <source>
        <dbReference type="SAM" id="MobiDB-lite"/>
    </source>
</evidence>
<name>A0A1R1PVV9_ZANCU</name>